<organism evidence="8 9">
    <name type="scientific">Bradyrhizobium elkanii</name>
    <dbReference type="NCBI Taxonomy" id="29448"/>
    <lineage>
        <taxon>Bacteria</taxon>
        <taxon>Pseudomonadati</taxon>
        <taxon>Pseudomonadota</taxon>
        <taxon>Alphaproteobacteria</taxon>
        <taxon>Hyphomicrobiales</taxon>
        <taxon>Nitrobacteraceae</taxon>
        <taxon>Bradyrhizobium</taxon>
    </lineage>
</organism>
<feature type="transmembrane region" description="Helical" evidence="7">
    <location>
        <begin position="29"/>
        <end position="49"/>
    </location>
</feature>
<evidence type="ECO:0000313" key="8">
    <source>
        <dbReference type="EMBL" id="TKV80321.1"/>
    </source>
</evidence>
<dbReference type="InterPro" id="IPR042217">
    <property type="entry name" value="T4SS_VirB10/TrbI"/>
</dbReference>
<name>A0A4U6S058_BRAEL</name>
<protein>
    <submittedName>
        <fullName evidence="8">TrbI/VirB10 family protein</fullName>
    </submittedName>
</protein>
<dbReference type="Pfam" id="PF03743">
    <property type="entry name" value="TrbI"/>
    <property type="match status" value="1"/>
</dbReference>
<feature type="region of interest" description="Disordered" evidence="6">
    <location>
        <begin position="58"/>
        <end position="133"/>
    </location>
</feature>
<evidence type="ECO:0000313" key="9">
    <source>
        <dbReference type="Proteomes" id="UP000305095"/>
    </source>
</evidence>
<dbReference type="Gene3D" id="2.40.128.260">
    <property type="entry name" value="Type IV secretion system, VirB10/TraB/TrbI"/>
    <property type="match status" value="1"/>
</dbReference>
<feature type="compositionally biased region" description="Basic and acidic residues" evidence="6">
    <location>
        <begin position="58"/>
        <end position="71"/>
    </location>
</feature>
<dbReference type="CDD" id="cd16429">
    <property type="entry name" value="VirB10"/>
    <property type="match status" value="1"/>
</dbReference>
<comment type="similarity">
    <text evidence="2">Belongs to the TrbI/VirB10 family.</text>
</comment>
<evidence type="ECO:0000256" key="2">
    <source>
        <dbReference type="ARBA" id="ARBA00010265"/>
    </source>
</evidence>
<accession>A0A4U6S058</accession>
<evidence type="ECO:0000256" key="5">
    <source>
        <dbReference type="ARBA" id="ARBA00023136"/>
    </source>
</evidence>
<evidence type="ECO:0000256" key="1">
    <source>
        <dbReference type="ARBA" id="ARBA00004167"/>
    </source>
</evidence>
<evidence type="ECO:0000256" key="6">
    <source>
        <dbReference type="SAM" id="MobiDB-lite"/>
    </source>
</evidence>
<comment type="caution">
    <text evidence="8">The sequence shown here is derived from an EMBL/GenBank/DDBJ whole genome shotgun (WGS) entry which is preliminary data.</text>
</comment>
<evidence type="ECO:0000256" key="4">
    <source>
        <dbReference type="ARBA" id="ARBA00022989"/>
    </source>
</evidence>
<dbReference type="GO" id="GO:0016020">
    <property type="term" value="C:membrane"/>
    <property type="evidence" value="ECO:0007669"/>
    <property type="project" value="UniProtKB-SubCell"/>
</dbReference>
<evidence type="ECO:0000256" key="3">
    <source>
        <dbReference type="ARBA" id="ARBA00022692"/>
    </source>
</evidence>
<keyword evidence="4 7" id="KW-1133">Transmembrane helix</keyword>
<sequence length="429" mass="46502">MTSGLDREPPEPLELRARPRSIRRLNRRALMIGCAFTALFIAGASIVALRPLRTSKHSDRTELYNTDRKQTAEGLSRLPRSYEELTPSTPRLGPPSPGDIGRAFAENEKKAGIAPSSDPGFRSNPEEDAERAERIRQVRVAQQARESGLFFRLSEKQDKQKQAGVTEVATSQPSAFRPQATDPGPSAVELAKTARAMIDRSGEIVPSSQARKLAFVGAKADTETINPHALAPPPSSHAVMAGTIIPASLVTGLNSDLPGATIAQVTENVYDTVTGEHLLVPQGTRLLGKYDSVVAFGQKRALVVWTRLILPNGNSIVIENLPATDVAGYAGLEDEVDFHTWQLLKGVALATLIGVGTQLSIGNDESDLVKALRESTQQTTNRAGQRLVERELDVQPTITVRPGWPLRVIVSKDLVLKPYQDAQVVAKSR</sequence>
<dbReference type="InterPro" id="IPR005498">
    <property type="entry name" value="T4SS_VirB10/TraB/TrbI"/>
</dbReference>
<evidence type="ECO:0000256" key="7">
    <source>
        <dbReference type="SAM" id="Phobius"/>
    </source>
</evidence>
<keyword evidence="3 7" id="KW-0812">Transmembrane</keyword>
<keyword evidence="5 7" id="KW-0472">Membrane</keyword>
<dbReference type="EMBL" id="SZZP01000009">
    <property type="protein sequence ID" value="TKV80321.1"/>
    <property type="molecule type" value="Genomic_DNA"/>
</dbReference>
<dbReference type="AlphaFoldDB" id="A0A4U6S058"/>
<comment type="subcellular location">
    <subcellularLocation>
        <location evidence="1">Membrane</location>
        <topology evidence="1">Single-pass membrane protein</topology>
    </subcellularLocation>
</comment>
<proteinExistence type="inferred from homology"/>
<gene>
    <name evidence="8" type="ORF">FDV58_16195</name>
</gene>
<reference evidence="8 9" key="1">
    <citation type="submission" date="2019-05" db="EMBL/GenBank/DDBJ databases">
        <title>Draft Genome of Bradyrhizobium elkanii strain SEMIA 938, Used in Commercial Inoculants for Lupinus spp. in Brazil.</title>
        <authorList>
            <person name="Hungria M."/>
            <person name="Delamuta J.R.M."/>
            <person name="Ribeiro R.A."/>
            <person name="Nogueira M.A."/>
        </authorList>
    </citation>
    <scope>NUCLEOTIDE SEQUENCE [LARGE SCALE GENOMIC DNA]</scope>
    <source>
        <strain evidence="8 9">Semia 938</strain>
    </source>
</reference>
<dbReference type="Proteomes" id="UP000305095">
    <property type="component" value="Unassembled WGS sequence"/>
</dbReference>